<keyword evidence="4" id="KW-0808">Transferase</keyword>
<gene>
    <name evidence="8" type="ORF">V3851_17580</name>
</gene>
<sequence>MLYQGYRNIDSLLQGVNRISLTVYNDSEFYRLLEAGYEDISSNAKIYSTMNYIYSSMPDILQVYLYGVKNDKATLITQDIPKRWQSLSPYGDSVLPENETLKIQSTHINHNYGLTSTLPQEVVEQVFTLHRRIEKVPSTQVLGYLSIDVKLSALREIVEQLYVQGEENLFITDTSGRLIYSSDAEAIGKSLNADWYINMGDGLKQDQGFFERDDSVFIYQRIESAGADWMLFKQIPASYLYGEAKQSAMINALLFGVALLIIIVATVLSSIRITWPIKRLTQSINQVQATGNLEVDIASAGSDEIGVLTDRFREMMDTINNLILREYKLELTSKNNQLRALQAQINPHFLNNTLQIIGTLALEKNEPQIYNLISSLAKMMHYSMHNDDRGVTLKDELDHVKAYIELQKERFENRFSFDYQVEDSMMQLKMPKMILQPIVENYFKHGIDRKKSKGWIQLTATMNRQDEVTIIVRNNGAWIPEEKLSMLQRGLNASGAEQVRPGEDEVESRKPSIGLINVLTRLRLVYGENAELTVTNMKPVGVQIKLKFKIQNESESREDNQYEGANR</sequence>
<evidence type="ECO:0000256" key="1">
    <source>
        <dbReference type="ARBA" id="ARBA00004651"/>
    </source>
</evidence>
<dbReference type="Pfam" id="PF06580">
    <property type="entry name" value="His_kinase"/>
    <property type="match status" value="1"/>
</dbReference>
<evidence type="ECO:0000256" key="2">
    <source>
        <dbReference type="ARBA" id="ARBA00022475"/>
    </source>
</evidence>
<dbReference type="InterPro" id="IPR010559">
    <property type="entry name" value="Sig_transdc_His_kin_internal"/>
</dbReference>
<dbReference type="Gene3D" id="3.30.450.20">
    <property type="entry name" value="PAS domain"/>
    <property type="match status" value="1"/>
</dbReference>
<keyword evidence="9" id="KW-1185">Reference proteome</keyword>
<dbReference type="GO" id="GO:0016301">
    <property type="term" value="F:kinase activity"/>
    <property type="evidence" value="ECO:0007669"/>
    <property type="project" value="UniProtKB-KW"/>
</dbReference>
<comment type="subcellular location">
    <subcellularLocation>
        <location evidence="1">Cell membrane</location>
        <topology evidence="1">Multi-pass membrane protein</topology>
    </subcellularLocation>
</comment>
<evidence type="ECO:0000313" key="8">
    <source>
        <dbReference type="EMBL" id="MEF2967643.1"/>
    </source>
</evidence>
<dbReference type="SUPFAM" id="SSF55874">
    <property type="entry name" value="ATPase domain of HSP90 chaperone/DNA topoisomerase II/histidine kinase"/>
    <property type="match status" value="1"/>
</dbReference>
<dbReference type="Pfam" id="PF00672">
    <property type="entry name" value="HAMP"/>
    <property type="match status" value="1"/>
</dbReference>
<keyword evidence="5 6" id="KW-0472">Membrane</keyword>
<feature type="domain" description="HAMP" evidence="7">
    <location>
        <begin position="271"/>
        <end position="324"/>
    </location>
</feature>
<proteinExistence type="predicted"/>
<comment type="caution">
    <text evidence="8">The sequence shown here is derived from an EMBL/GenBank/DDBJ whole genome shotgun (WGS) entry which is preliminary data.</text>
</comment>
<dbReference type="Proteomes" id="UP001306950">
    <property type="component" value="Unassembled WGS sequence"/>
</dbReference>
<dbReference type="Gene3D" id="1.10.8.500">
    <property type="entry name" value="HAMP domain in histidine kinase"/>
    <property type="match status" value="1"/>
</dbReference>
<name>A0ABU7VV68_9BACL</name>
<keyword evidence="3" id="KW-0597">Phosphoprotein</keyword>
<organism evidence="8 9">
    <name type="scientific">Paenibacillus haidiansis</name>
    <dbReference type="NCBI Taxonomy" id="1574488"/>
    <lineage>
        <taxon>Bacteria</taxon>
        <taxon>Bacillati</taxon>
        <taxon>Bacillota</taxon>
        <taxon>Bacilli</taxon>
        <taxon>Bacillales</taxon>
        <taxon>Paenibacillaceae</taxon>
        <taxon>Paenibacillus</taxon>
    </lineage>
</organism>
<evidence type="ECO:0000256" key="5">
    <source>
        <dbReference type="ARBA" id="ARBA00023136"/>
    </source>
</evidence>
<dbReference type="InterPro" id="IPR003660">
    <property type="entry name" value="HAMP_dom"/>
</dbReference>
<keyword evidence="2" id="KW-1003">Cell membrane</keyword>
<evidence type="ECO:0000256" key="3">
    <source>
        <dbReference type="ARBA" id="ARBA00022553"/>
    </source>
</evidence>
<dbReference type="PANTHER" id="PTHR34220">
    <property type="entry name" value="SENSOR HISTIDINE KINASE YPDA"/>
    <property type="match status" value="1"/>
</dbReference>
<dbReference type="SMART" id="SM00304">
    <property type="entry name" value="HAMP"/>
    <property type="match status" value="1"/>
</dbReference>
<evidence type="ECO:0000256" key="6">
    <source>
        <dbReference type="SAM" id="Phobius"/>
    </source>
</evidence>
<reference evidence="8 9" key="1">
    <citation type="submission" date="2024-02" db="EMBL/GenBank/DDBJ databases">
        <title>A nitrogen-fixing paenibacillus bacterium.</title>
        <authorList>
            <person name="Zhang W.L."/>
            <person name="Chen S.F."/>
        </authorList>
    </citation>
    <scope>NUCLEOTIDE SEQUENCE [LARGE SCALE GENOMIC DNA]</scope>
    <source>
        <strain evidence="8 9">M1</strain>
    </source>
</reference>
<dbReference type="RefSeq" id="WP_331847860.1">
    <property type="nucleotide sequence ID" value="NZ_JAZHPZ010000009.1"/>
</dbReference>
<keyword evidence="8" id="KW-0418">Kinase</keyword>
<accession>A0ABU7VV68</accession>
<dbReference type="PANTHER" id="PTHR34220:SF7">
    <property type="entry name" value="SENSOR HISTIDINE KINASE YPDA"/>
    <property type="match status" value="1"/>
</dbReference>
<dbReference type="Gene3D" id="3.30.565.10">
    <property type="entry name" value="Histidine kinase-like ATPase, C-terminal domain"/>
    <property type="match status" value="1"/>
</dbReference>
<dbReference type="InterPro" id="IPR050640">
    <property type="entry name" value="Bact_2-comp_sensor_kinase"/>
</dbReference>
<evidence type="ECO:0000256" key="4">
    <source>
        <dbReference type="ARBA" id="ARBA00022679"/>
    </source>
</evidence>
<dbReference type="InterPro" id="IPR036890">
    <property type="entry name" value="HATPase_C_sf"/>
</dbReference>
<protein>
    <submittedName>
        <fullName evidence="8">Histidine kinase</fullName>
    </submittedName>
</protein>
<dbReference type="SUPFAM" id="SSF158472">
    <property type="entry name" value="HAMP domain-like"/>
    <property type="match status" value="1"/>
</dbReference>
<evidence type="ECO:0000313" key="9">
    <source>
        <dbReference type="Proteomes" id="UP001306950"/>
    </source>
</evidence>
<keyword evidence="6" id="KW-1133">Transmembrane helix</keyword>
<dbReference type="PROSITE" id="PS50885">
    <property type="entry name" value="HAMP"/>
    <property type="match status" value="1"/>
</dbReference>
<keyword evidence="6" id="KW-0812">Transmembrane</keyword>
<dbReference type="CDD" id="cd06225">
    <property type="entry name" value="HAMP"/>
    <property type="match status" value="1"/>
</dbReference>
<feature type="transmembrane region" description="Helical" evidence="6">
    <location>
        <begin position="248"/>
        <end position="271"/>
    </location>
</feature>
<evidence type="ECO:0000259" key="7">
    <source>
        <dbReference type="PROSITE" id="PS50885"/>
    </source>
</evidence>
<dbReference type="EMBL" id="JAZHPZ010000009">
    <property type="protein sequence ID" value="MEF2967643.1"/>
    <property type="molecule type" value="Genomic_DNA"/>
</dbReference>